<reference evidence="1" key="1">
    <citation type="submission" date="2021-06" db="EMBL/GenBank/DDBJ databases">
        <authorList>
            <person name="Kallberg Y."/>
            <person name="Tangrot J."/>
            <person name="Rosling A."/>
        </authorList>
    </citation>
    <scope>NUCLEOTIDE SEQUENCE</scope>
    <source>
        <strain evidence="1">IN212</strain>
    </source>
</reference>
<sequence>FIENKFTKDIFDIQCYELCYNKDYLKEELQRLKTELLIKSFVLIFSD</sequence>
<feature type="non-terminal residue" evidence="1">
    <location>
        <position position="1"/>
    </location>
</feature>
<name>A0A9N8ZDG3_9GLOM</name>
<gene>
    <name evidence="1" type="ORF">RFULGI_LOCUS2011</name>
</gene>
<evidence type="ECO:0000313" key="1">
    <source>
        <dbReference type="EMBL" id="CAG8491625.1"/>
    </source>
</evidence>
<protein>
    <submittedName>
        <fullName evidence="1">14210_t:CDS:1</fullName>
    </submittedName>
</protein>
<comment type="caution">
    <text evidence="1">The sequence shown here is derived from an EMBL/GenBank/DDBJ whole genome shotgun (WGS) entry which is preliminary data.</text>
</comment>
<dbReference type="EMBL" id="CAJVPZ010001396">
    <property type="protein sequence ID" value="CAG8491625.1"/>
    <property type="molecule type" value="Genomic_DNA"/>
</dbReference>
<accession>A0A9N8ZDG3</accession>
<keyword evidence="2" id="KW-1185">Reference proteome</keyword>
<proteinExistence type="predicted"/>
<evidence type="ECO:0000313" key="2">
    <source>
        <dbReference type="Proteomes" id="UP000789396"/>
    </source>
</evidence>
<dbReference type="AlphaFoldDB" id="A0A9N8ZDG3"/>
<organism evidence="1 2">
    <name type="scientific">Racocetra fulgida</name>
    <dbReference type="NCBI Taxonomy" id="60492"/>
    <lineage>
        <taxon>Eukaryota</taxon>
        <taxon>Fungi</taxon>
        <taxon>Fungi incertae sedis</taxon>
        <taxon>Mucoromycota</taxon>
        <taxon>Glomeromycotina</taxon>
        <taxon>Glomeromycetes</taxon>
        <taxon>Diversisporales</taxon>
        <taxon>Gigasporaceae</taxon>
        <taxon>Racocetra</taxon>
    </lineage>
</organism>
<dbReference type="Proteomes" id="UP000789396">
    <property type="component" value="Unassembled WGS sequence"/>
</dbReference>